<feature type="compositionally biased region" description="Basic and acidic residues" evidence="2">
    <location>
        <begin position="182"/>
        <end position="194"/>
    </location>
</feature>
<dbReference type="Gene3D" id="3.40.50.300">
    <property type="entry name" value="P-loop containing nucleotide triphosphate hydrolases"/>
    <property type="match status" value="1"/>
</dbReference>
<dbReference type="SUPFAM" id="SSF52540">
    <property type="entry name" value="P-loop containing nucleoside triphosphate hydrolases"/>
    <property type="match status" value="1"/>
</dbReference>
<evidence type="ECO:0000259" key="3">
    <source>
        <dbReference type="Pfam" id="PF24883"/>
    </source>
</evidence>
<dbReference type="Pfam" id="PF24883">
    <property type="entry name" value="NPHP3_N"/>
    <property type="match status" value="1"/>
</dbReference>
<dbReference type="HOGENOM" id="CLU_000288_6_8_1"/>
<sequence length="219" mass="23946">MFNGAQDFTISGGNFSNVGHDLIIHEGGQIGLLTLHRRTSLSASYDAEARCPPPLCHPNTRKAALQDLEHWANSTTGVGSAKILWLYGAAGAGKTAIAQTFAQICAQSGTPIGSFFFWHSDSSRNNPQRLFTTIALQMAIAIRPLRGIVDETVTENPFAPTSSIENQYKVLIIQPRLSLKDQTRSELERGETGKKRSRYSSTTSAPNKWLRTSDDGHNC</sequence>
<evidence type="ECO:0000313" key="4">
    <source>
        <dbReference type="EMBL" id="KIK59996.1"/>
    </source>
</evidence>
<gene>
    <name evidence="4" type="ORF">GYMLUDRAFT_244778</name>
</gene>
<evidence type="ECO:0000256" key="1">
    <source>
        <dbReference type="ARBA" id="ARBA00022737"/>
    </source>
</evidence>
<organism evidence="4 5">
    <name type="scientific">Collybiopsis luxurians FD-317 M1</name>
    <dbReference type="NCBI Taxonomy" id="944289"/>
    <lineage>
        <taxon>Eukaryota</taxon>
        <taxon>Fungi</taxon>
        <taxon>Dikarya</taxon>
        <taxon>Basidiomycota</taxon>
        <taxon>Agaricomycotina</taxon>
        <taxon>Agaricomycetes</taxon>
        <taxon>Agaricomycetidae</taxon>
        <taxon>Agaricales</taxon>
        <taxon>Marasmiineae</taxon>
        <taxon>Omphalotaceae</taxon>
        <taxon>Collybiopsis</taxon>
        <taxon>Collybiopsis luxurians</taxon>
    </lineage>
</organism>
<dbReference type="InterPro" id="IPR027417">
    <property type="entry name" value="P-loop_NTPase"/>
</dbReference>
<proteinExistence type="predicted"/>
<evidence type="ECO:0000256" key="2">
    <source>
        <dbReference type="SAM" id="MobiDB-lite"/>
    </source>
</evidence>
<dbReference type="InterPro" id="IPR056884">
    <property type="entry name" value="NPHP3-like_N"/>
</dbReference>
<keyword evidence="1" id="KW-0677">Repeat</keyword>
<dbReference type="AlphaFoldDB" id="A0A0D0BWN9"/>
<dbReference type="EMBL" id="KN834777">
    <property type="protein sequence ID" value="KIK59996.1"/>
    <property type="molecule type" value="Genomic_DNA"/>
</dbReference>
<name>A0A0D0BWN9_9AGAR</name>
<feature type="domain" description="Nephrocystin 3-like N-terminal" evidence="3">
    <location>
        <begin position="68"/>
        <end position="172"/>
    </location>
</feature>
<reference evidence="4 5" key="1">
    <citation type="submission" date="2014-04" db="EMBL/GenBank/DDBJ databases">
        <title>Evolutionary Origins and Diversification of the Mycorrhizal Mutualists.</title>
        <authorList>
            <consortium name="DOE Joint Genome Institute"/>
            <consortium name="Mycorrhizal Genomics Consortium"/>
            <person name="Kohler A."/>
            <person name="Kuo A."/>
            <person name="Nagy L.G."/>
            <person name="Floudas D."/>
            <person name="Copeland A."/>
            <person name="Barry K.W."/>
            <person name="Cichocki N."/>
            <person name="Veneault-Fourrey C."/>
            <person name="LaButti K."/>
            <person name="Lindquist E.A."/>
            <person name="Lipzen A."/>
            <person name="Lundell T."/>
            <person name="Morin E."/>
            <person name="Murat C."/>
            <person name="Riley R."/>
            <person name="Ohm R."/>
            <person name="Sun H."/>
            <person name="Tunlid A."/>
            <person name="Henrissat B."/>
            <person name="Grigoriev I.V."/>
            <person name="Hibbett D.S."/>
            <person name="Martin F."/>
        </authorList>
    </citation>
    <scope>NUCLEOTIDE SEQUENCE [LARGE SCALE GENOMIC DNA]</scope>
    <source>
        <strain evidence="4 5">FD-317 M1</strain>
    </source>
</reference>
<dbReference type="OrthoDB" id="3040368at2759"/>
<keyword evidence="5" id="KW-1185">Reference proteome</keyword>
<protein>
    <recommendedName>
        <fullName evidence="3">Nephrocystin 3-like N-terminal domain-containing protein</fullName>
    </recommendedName>
</protein>
<evidence type="ECO:0000313" key="5">
    <source>
        <dbReference type="Proteomes" id="UP000053593"/>
    </source>
</evidence>
<feature type="region of interest" description="Disordered" evidence="2">
    <location>
        <begin position="182"/>
        <end position="219"/>
    </location>
</feature>
<accession>A0A0D0BWN9</accession>
<dbReference type="Proteomes" id="UP000053593">
    <property type="component" value="Unassembled WGS sequence"/>
</dbReference>